<dbReference type="EC" id="2.1.1.72" evidence="2"/>
<accession>C4FN06</accession>
<evidence type="ECO:0000256" key="3">
    <source>
        <dbReference type="ARBA" id="ARBA00022603"/>
    </source>
</evidence>
<dbReference type="HOGENOM" id="CLU_013049_6_1_9"/>
<organism evidence="10 11">
    <name type="scientific">Veillonella dispar ATCC 17748</name>
    <dbReference type="NCBI Taxonomy" id="546273"/>
    <lineage>
        <taxon>Bacteria</taxon>
        <taxon>Bacillati</taxon>
        <taxon>Bacillota</taxon>
        <taxon>Negativicutes</taxon>
        <taxon>Veillonellales</taxon>
        <taxon>Veillonellaceae</taxon>
        <taxon>Veillonella</taxon>
    </lineage>
</organism>
<gene>
    <name evidence="10" type="primary">hsdM</name>
    <name evidence="10" type="ORF">VEIDISOL_00162</name>
</gene>
<keyword evidence="6" id="KW-0680">Restriction system</keyword>
<dbReference type="InterPro" id="IPR002052">
    <property type="entry name" value="DNA_methylase_N6_adenine_CS"/>
</dbReference>
<evidence type="ECO:0000256" key="2">
    <source>
        <dbReference type="ARBA" id="ARBA00011900"/>
    </source>
</evidence>
<proteinExistence type="inferred from homology"/>
<dbReference type="InterPro" id="IPR029063">
    <property type="entry name" value="SAM-dependent_MTases_sf"/>
</dbReference>
<feature type="domain" description="N6 adenine-specific DNA methyltransferase N-terminal" evidence="9">
    <location>
        <begin position="6"/>
        <end position="150"/>
    </location>
</feature>
<dbReference type="GO" id="GO:0032259">
    <property type="term" value="P:methylation"/>
    <property type="evidence" value="ECO:0007669"/>
    <property type="project" value="UniProtKB-KW"/>
</dbReference>
<dbReference type="Proteomes" id="UP000003529">
    <property type="component" value="Unassembled WGS sequence"/>
</dbReference>
<evidence type="ECO:0000256" key="1">
    <source>
        <dbReference type="ARBA" id="ARBA00006594"/>
    </source>
</evidence>
<evidence type="ECO:0000256" key="4">
    <source>
        <dbReference type="ARBA" id="ARBA00022679"/>
    </source>
</evidence>
<feature type="domain" description="DNA methylase adenine-specific" evidence="8">
    <location>
        <begin position="161"/>
        <end position="478"/>
    </location>
</feature>
<evidence type="ECO:0000259" key="8">
    <source>
        <dbReference type="Pfam" id="PF02384"/>
    </source>
</evidence>
<sequence length="914" mass="104970">MNKQQLAAKIWESANKMRSKIEANEYKDYILGFMFYKFLSEKEVKYLKSTGWTDEYLPEVNESDHEVATSVKKNIGYFIAYENLFSTWINKGRDFSVQDVTVALNAFNRNINSSHKSVFEGIFETLQTGLSKLGETDASRSKSISELIHLIKDIPMDGKQDYDVLGFVYEYLIEKFAANAGKKAGEFYTPHEVSLLMSDIVAEHLKDRNKIEIYDPTSGSGSLMINIGQSVSKYVTGENKIKYYAQELKRNTYNLTRMNLVMRGIEADNIVTRNGDTLEEDWPYFDENDPLGTYQPLYVDAVISNPPYSQPWDPSDKETDSRYAEYGLAPKGKADYAFLLHDLYHIRPDGIMNIVLPHGVLFRGNEEGMIRKNLIEKNKIDAIIGLPANIFYGTSIPTIIMVLKQKRENTDVLFIDASKGFIKDGKNNKLRSSDIKKIVDTVINRENIDKFSRVVTRDEIRQNDYNLNIPRYVDSSENLEIWDIFASMFGELPISEVDELSEYWKAFPTLRASLFKNTSSAYCKIAVDNVTKVIRESSDVSAFDEAFKGNFRNFKVFLYDLLIEKVESQNIVKIKDIITEDIFNRLSNIPLVDKYEAYQLFADEWIDISSDIEVIQTEGFNATKVVDPNMVIKKKDGKEEEVQEGWKGRILPFEMVQESLLSDDISNLRLAENRLDQISSEYSELIDLLSEDDKQKLLNDDNIAFVEKEINDTFKSIMEEISTSETSTLETYLVLSKAKERKDFIERHPEIDWNRMIPNKSGTYGKKDVKKYIADIKADISFEEGSLEFIVKEVRNLINEEKVLKKTIKEQAEQLHLKTKSTIEGLSDEQVRQLLEEKWITPLINKIQGIPDKVISVLVTQIDALLKKYETNLIEIDDALNKTEARLSTLIDELEGNEFDMLGLTELKKLLGGE</sequence>
<dbReference type="GO" id="GO:0008170">
    <property type="term" value="F:N-methyltransferase activity"/>
    <property type="evidence" value="ECO:0007669"/>
    <property type="project" value="InterPro"/>
</dbReference>
<dbReference type="EMBL" id="ACIK02000004">
    <property type="protein sequence ID" value="EEP66098.1"/>
    <property type="molecule type" value="Genomic_DNA"/>
</dbReference>
<dbReference type="InterPro" id="IPR051537">
    <property type="entry name" value="DNA_Adenine_Mtase"/>
</dbReference>
<dbReference type="GO" id="GO:0009007">
    <property type="term" value="F:site-specific DNA-methyltransferase (adenine-specific) activity"/>
    <property type="evidence" value="ECO:0007669"/>
    <property type="project" value="UniProtKB-EC"/>
</dbReference>
<dbReference type="SUPFAM" id="SSF53335">
    <property type="entry name" value="S-adenosyl-L-methionine-dependent methyltransferases"/>
    <property type="match status" value="1"/>
</dbReference>
<evidence type="ECO:0000313" key="11">
    <source>
        <dbReference type="Proteomes" id="UP000003529"/>
    </source>
</evidence>
<dbReference type="RefSeq" id="WP_005385028.1">
    <property type="nucleotide sequence ID" value="NZ_GG667604.1"/>
</dbReference>
<dbReference type="InterPro" id="IPR003356">
    <property type="entry name" value="DNA_methylase_A-5"/>
</dbReference>
<reference evidence="10" key="1">
    <citation type="submission" date="2009-04" db="EMBL/GenBank/DDBJ databases">
        <authorList>
            <person name="Weinstock G."/>
            <person name="Sodergren E."/>
            <person name="Clifton S."/>
            <person name="Fulton L."/>
            <person name="Fulton B."/>
            <person name="Courtney L."/>
            <person name="Fronick C."/>
            <person name="Harrison M."/>
            <person name="Strong C."/>
            <person name="Farmer C."/>
            <person name="Delahaunty K."/>
            <person name="Markovic C."/>
            <person name="Hall O."/>
            <person name="Minx P."/>
            <person name="Tomlinson C."/>
            <person name="Mitreva M."/>
            <person name="Nelson J."/>
            <person name="Hou S."/>
            <person name="Wollam A."/>
            <person name="Pepin K.H."/>
            <person name="Johnson M."/>
            <person name="Bhonagiri V."/>
            <person name="Nash W.E."/>
            <person name="Warren W."/>
            <person name="Chinwalla A."/>
            <person name="Mardis E.R."/>
            <person name="Wilson R.K."/>
        </authorList>
    </citation>
    <scope>NUCLEOTIDE SEQUENCE [LARGE SCALE GENOMIC DNA]</scope>
    <source>
        <strain evidence="10">ATCC 17748</strain>
    </source>
</reference>
<dbReference type="Gene3D" id="1.20.1260.30">
    <property type="match status" value="1"/>
</dbReference>
<evidence type="ECO:0000259" key="9">
    <source>
        <dbReference type="Pfam" id="PF12161"/>
    </source>
</evidence>
<dbReference type="Gene3D" id="3.40.50.150">
    <property type="entry name" value="Vaccinia Virus protein VP39"/>
    <property type="match status" value="1"/>
</dbReference>
<protein>
    <recommendedName>
        <fullName evidence="2">site-specific DNA-methyltransferase (adenine-specific)</fullName>
        <ecNumber evidence="2">2.1.1.72</ecNumber>
    </recommendedName>
</protein>
<dbReference type="OrthoDB" id="9814572at2"/>
<evidence type="ECO:0000256" key="7">
    <source>
        <dbReference type="ARBA" id="ARBA00047942"/>
    </source>
</evidence>
<dbReference type="eggNOG" id="COG0286">
    <property type="taxonomic scope" value="Bacteria"/>
</dbReference>
<evidence type="ECO:0000256" key="6">
    <source>
        <dbReference type="ARBA" id="ARBA00022747"/>
    </source>
</evidence>
<keyword evidence="4 10" id="KW-0808">Transferase</keyword>
<comment type="caution">
    <text evidence="10">The sequence shown here is derived from an EMBL/GenBank/DDBJ whole genome shotgun (WGS) entry which is preliminary data.</text>
</comment>
<dbReference type="AlphaFoldDB" id="C4FN06"/>
<dbReference type="InterPro" id="IPR004546">
    <property type="entry name" value="Restrct_endonuc_T1M"/>
</dbReference>
<comment type="catalytic activity">
    <reaction evidence="7">
        <text>a 2'-deoxyadenosine in DNA + S-adenosyl-L-methionine = an N(6)-methyl-2'-deoxyadenosine in DNA + S-adenosyl-L-homocysteine + H(+)</text>
        <dbReference type="Rhea" id="RHEA:15197"/>
        <dbReference type="Rhea" id="RHEA-COMP:12418"/>
        <dbReference type="Rhea" id="RHEA-COMP:12419"/>
        <dbReference type="ChEBI" id="CHEBI:15378"/>
        <dbReference type="ChEBI" id="CHEBI:57856"/>
        <dbReference type="ChEBI" id="CHEBI:59789"/>
        <dbReference type="ChEBI" id="CHEBI:90615"/>
        <dbReference type="ChEBI" id="CHEBI:90616"/>
        <dbReference type="EC" id="2.1.1.72"/>
    </reaction>
</comment>
<dbReference type="GO" id="GO:0003677">
    <property type="term" value="F:DNA binding"/>
    <property type="evidence" value="ECO:0007669"/>
    <property type="project" value="InterPro"/>
</dbReference>
<evidence type="ECO:0000256" key="5">
    <source>
        <dbReference type="ARBA" id="ARBA00022691"/>
    </source>
</evidence>
<dbReference type="PANTHER" id="PTHR42933">
    <property type="entry name" value="SLR6095 PROTEIN"/>
    <property type="match status" value="1"/>
</dbReference>
<keyword evidence="3 10" id="KW-0489">Methyltransferase</keyword>
<dbReference type="Pfam" id="PF12161">
    <property type="entry name" value="HsdM_N"/>
    <property type="match status" value="1"/>
</dbReference>
<keyword evidence="5" id="KW-0949">S-adenosyl-L-methionine</keyword>
<dbReference type="PANTHER" id="PTHR42933:SF1">
    <property type="entry name" value="SITE-SPECIFIC DNA-METHYLTRANSFERASE (ADENINE-SPECIFIC)"/>
    <property type="match status" value="1"/>
</dbReference>
<keyword evidence="11" id="KW-1185">Reference proteome</keyword>
<dbReference type="InterPro" id="IPR038333">
    <property type="entry name" value="T1MK-like_N_sf"/>
</dbReference>
<dbReference type="InterPro" id="IPR022749">
    <property type="entry name" value="D12N6_MeTrfase_N"/>
</dbReference>
<dbReference type="NCBIfam" id="TIGR00497">
    <property type="entry name" value="hsdM"/>
    <property type="match status" value="1"/>
</dbReference>
<dbReference type="PRINTS" id="PR00507">
    <property type="entry name" value="N12N6MTFRASE"/>
</dbReference>
<dbReference type="GO" id="GO:0009307">
    <property type="term" value="P:DNA restriction-modification system"/>
    <property type="evidence" value="ECO:0007669"/>
    <property type="project" value="UniProtKB-KW"/>
</dbReference>
<evidence type="ECO:0000313" key="10">
    <source>
        <dbReference type="EMBL" id="EEP66098.1"/>
    </source>
</evidence>
<dbReference type="PROSITE" id="PS00092">
    <property type="entry name" value="N6_MTASE"/>
    <property type="match status" value="1"/>
</dbReference>
<name>C4FN06_9FIRM</name>
<dbReference type="Pfam" id="PF02384">
    <property type="entry name" value="N6_Mtase"/>
    <property type="match status" value="1"/>
</dbReference>
<comment type="similarity">
    <text evidence="1">Belongs to the N(4)/N(6)-methyltransferase family.</text>
</comment>